<accession>A0A564ZLF0</accession>
<dbReference type="Proteomes" id="UP000334340">
    <property type="component" value="Unassembled WGS sequence"/>
</dbReference>
<keyword evidence="1" id="KW-0812">Transmembrane</keyword>
<proteinExistence type="predicted"/>
<gene>
    <name evidence="2" type="ORF">MELA_02313</name>
</gene>
<dbReference type="AlphaFoldDB" id="A0A564ZLF0"/>
<keyword evidence="3" id="KW-1185">Reference proteome</keyword>
<keyword evidence="1" id="KW-1133">Transmembrane helix</keyword>
<protein>
    <submittedName>
        <fullName evidence="2">Uncharacterized protein</fullName>
    </submittedName>
</protein>
<organism evidence="2 3">
    <name type="scientific">Candidatus Methylomirabilis lanthanidiphila</name>
    <dbReference type="NCBI Taxonomy" id="2211376"/>
    <lineage>
        <taxon>Bacteria</taxon>
        <taxon>Candidatus Methylomirabilota</taxon>
        <taxon>Candidatus Methylomirabilia</taxon>
        <taxon>Candidatus Methylomirabilales</taxon>
        <taxon>Candidatus Methylomirabilaceae</taxon>
        <taxon>Candidatus Methylomirabilis</taxon>
    </lineage>
</organism>
<keyword evidence="1" id="KW-0472">Membrane</keyword>
<feature type="transmembrane region" description="Helical" evidence="1">
    <location>
        <begin position="118"/>
        <end position="143"/>
    </location>
</feature>
<evidence type="ECO:0000313" key="2">
    <source>
        <dbReference type="EMBL" id="VUZ85926.1"/>
    </source>
</evidence>
<evidence type="ECO:0000256" key="1">
    <source>
        <dbReference type="SAM" id="Phobius"/>
    </source>
</evidence>
<reference evidence="2 3" key="1">
    <citation type="submission" date="2019-07" db="EMBL/GenBank/DDBJ databases">
        <authorList>
            <person name="Cremers G."/>
        </authorList>
    </citation>
    <scope>NUCLEOTIDE SEQUENCE [LARGE SCALE GENOMIC DNA]</scope>
</reference>
<name>A0A564ZLF0_9BACT</name>
<dbReference type="EMBL" id="CABIKM010000037">
    <property type="protein sequence ID" value="VUZ85926.1"/>
    <property type="molecule type" value="Genomic_DNA"/>
</dbReference>
<evidence type="ECO:0000313" key="3">
    <source>
        <dbReference type="Proteomes" id="UP000334340"/>
    </source>
</evidence>
<sequence length="310" mass="34281">MKQLHLLWNLMRRSLDGTTCARKPIRHSLIAGILIPLLVVESGSAGAGFDESSAPVLRLSSARETSQAVGKVAVTSGRFAPRLFVDGLDVEAEMISGGTLSEGTFPDSNNDLKVAGEMIVWLPVLFLLLPALPFFIFGVWLTVPTEATEAEMREVNERRLTARKVMVAQGIKMQDDFRERVVTVGRTKTPPAFTVLTDWGPSAAAERPDYRALNQEGFEGVLEVTIEEVCLFSDVNGKSLLFLCMTVNTRLIRTADNAEIYAKSRAYLSDMRILTEWVGGPDGFRNELDRIYGEIADKIVDDVFSHIRSN</sequence>